<sequence length="243" mass="28160">MSVESLNKQKGDSSVHSHKHHGPRPQHPHPRAQHQHRDGHAHPHQHRDGHAHPHQHQDGHAHPHQQHQHPPGDQSSGQRGHRPRAGTWHGKDGLSSGNPTPGNSRQRAAMGLADDKSDFNPNNMPVEFENTYKLEPDCRFPEREARQIIENVLEQNLHDKKYDPNIMNRKCRTLSDMIKDRIKEMNLERFKIVTSVMITEKQHQAMQVVSRCIWDQRWDNYACGVYSNKTLYAIGLVYVVYYE</sequence>
<dbReference type="InterPro" id="IPR038586">
    <property type="entry name" value="Tctex-1-like_sf"/>
</dbReference>
<dbReference type="RefSeq" id="XP_013382553.1">
    <property type="nucleotide sequence ID" value="XM_013527099.1"/>
</dbReference>
<evidence type="ECO:0000256" key="2">
    <source>
        <dbReference type="SAM" id="MobiDB-lite"/>
    </source>
</evidence>
<dbReference type="GeneID" id="106153247"/>
<evidence type="ECO:0000256" key="1">
    <source>
        <dbReference type="ARBA" id="ARBA00005361"/>
    </source>
</evidence>
<evidence type="ECO:0000313" key="4">
    <source>
        <dbReference type="RefSeq" id="XP_013382553.1"/>
    </source>
</evidence>
<dbReference type="PANTHER" id="PTHR21255:SF65">
    <property type="entry name" value="TCTEX1 DOMAIN-CONTAINING PROTEIN 2"/>
    <property type="match status" value="1"/>
</dbReference>
<protein>
    <submittedName>
        <fullName evidence="4">Tctex1 domain-containing protein 1</fullName>
    </submittedName>
</protein>
<name>A0A1S3H965_LINAN</name>
<evidence type="ECO:0000313" key="3">
    <source>
        <dbReference type="Proteomes" id="UP000085678"/>
    </source>
</evidence>
<dbReference type="KEGG" id="lak:106153247"/>
<dbReference type="CDD" id="cd21451">
    <property type="entry name" value="DLC-like_TCTEX1D"/>
    <property type="match status" value="1"/>
</dbReference>
<reference evidence="4" key="1">
    <citation type="submission" date="2025-08" db="UniProtKB">
        <authorList>
            <consortium name="RefSeq"/>
        </authorList>
    </citation>
    <scope>IDENTIFICATION</scope>
    <source>
        <tissue evidence="4">Gonads</tissue>
    </source>
</reference>
<dbReference type="Pfam" id="PF03645">
    <property type="entry name" value="Tctex-1"/>
    <property type="match status" value="1"/>
</dbReference>
<accession>A0A1S3H965</accession>
<feature type="compositionally biased region" description="Basic and acidic residues" evidence="2">
    <location>
        <begin position="35"/>
        <end position="61"/>
    </location>
</feature>
<keyword evidence="3" id="KW-1185">Reference proteome</keyword>
<dbReference type="Gene3D" id="3.30.1140.40">
    <property type="entry name" value="Tctex-1"/>
    <property type="match status" value="1"/>
</dbReference>
<feature type="region of interest" description="Disordered" evidence="2">
    <location>
        <begin position="1"/>
        <end position="121"/>
    </location>
</feature>
<dbReference type="Proteomes" id="UP000085678">
    <property type="component" value="Unplaced"/>
</dbReference>
<feature type="compositionally biased region" description="Basic residues" evidence="2">
    <location>
        <begin position="16"/>
        <end position="34"/>
    </location>
</feature>
<dbReference type="OrthoDB" id="10248487at2759"/>
<dbReference type="GO" id="GO:0007018">
    <property type="term" value="P:microtubule-based movement"/>
    <property type="evidence" value="ECO:0007669"/>
    <property type="project" value="TreeGrafter"/>
</dbReference>
<comment type="similarity">
    <text evidence="1">Belongs to the dynein light chain Tctex-type family.</text>
</comment>
<organism evidence="3 4">
    <name type="scientific">Lingula anatina</name>
    <name type="common">Brachiopod</name>
    <name type="synonym">Lingula unguis</name>
    <dbReference type="NCBI Taxonomy" id="7574"/>
    <lineage>
        <taxon>Eukaryota</taxon>
        <taxon>Metazoa</taxon>
        <taxon>Spiralia</taxon>
        <taxon>Lophotrochozoa</taxon>
        <taxon>Brachiopoda</taxon>
        <taxon>Linguliformea</taxon>
        <taxon>Lingulata</taxon>
        <taxon>Lingulida</taxon>
        <taxon>Linguloidea</taxon>
        <taxon>Lingulidae</taxon>
        <taxon>Lingula</taxon>
    </lineage>
</organism>
<proteinExistence type="inferred from homology"/>
<dbReference type="GO" id="GO:0005737">
    <property type="term" value="C:cytoplasm"/>
    <property type="evidence" value="ECO:0007669"/>
    <property type="project" value="TreeGrafter"/>
</dbReference>
<dbReference type="STRING" id="7574.A0A1S3H965"/>
<dbReference type="GO" id="GO:0045505">
    <property type="term" value="F:dynein intermediate chain binding"/>
    <property type="evidence" value="ECO:0007669"/>
    <property type="project" value="TreeGrafter"/>
</dbReference>
<dbReference type="GO" id="GO:0005868">
    <property type="term" value="C:cytoplasmic dynein complex"/>
    <property type="evidence" value="ECO:0007669"/>
    <property type="project" value="TreeGrafter"/>
</dbReference>
<dbReference type="InterPro" id="IPR005334">
    <property type="entry name" value="Tctex-1-like"/>
</dbReference>
<gene>
    <name evidence="4" type="primary">LOC106153247</name>
</gene>
<dbReference type="PANTHER" id="PTHR21255">
    <property type="entry name" value="T-COMPLEX-ASSOCIATED-TESTIS-EXPRESSED 1/ DYNEIN LIGHT CHAIN"/>
    <property type="match status" value="1"/>
</dbReference>
<dbReference type="InParanoid" id="A0A1S3H965"/>
<feature type="compositionally biased region" description="Polar residues" evidence="2">
    <location>
        <begin position="95"/>
        <end position="106"/>
    </location>
</feature>
<dbReference type="AlphaFoldDB" id="A0A1S3H965"/>